<dbReference type="InterPro" id="IPR052202">
    <property type="entry name" value="Yeast_MetPath_Reg"/>
</dbReference>
<proteinExistence type="predicted"/>
<keyword evidence="10" id="KW-1185">Reference proteome</keyword>
<protein>
    <recommendedName>
        <fullName evidence="11">Transcription factor domain-containing protein</fullName>
    </recommendedName>
</protein>
<reference evidence="9 10" key="1">
    <citation type="submission" date="2024-02" db="EMBL/GenBank/DDBJ databases">
        <title>De novo assembly and annotation of 12 fungi associated with fruit tree decline syndrome in Ontario, Canada.</title>
        <authorList>
            <person name="Sulman M."/>
            <person name="Ellouze W."/>
            <person name="Ilyukhin E."/>
        </authorList>
    </citation>
    <scope>NUCLEOTIDE SEQUENCE [LARGE SCALE GENOMIC DNA]</scope>
    <source>
        <strain evidence="9 10">M169</strain>
    </source>
</reference>
<dbReference type="PANTHER" id="PTHR47782">
    <property type="entry name" value="ZN(II)2CYS6 TRANSCRIPTION FACTOR (EUROFUNG)-RELATED"/>
    <property type="match status" value="1"/>
</dbReference>
<evidence type="ECO:0000256" key="5">
    <source>
        <dbReference type="ARBA" id="ARBA00023125"/>
    </source>
</evidence>
<evidence type="ECO:0000313" key="9">
    <source>
        <dbReference type="EMBL" id="KAK7739304.1"/>
    </source>
</evidence>
<dbReference type="PANTHER" id="PTHR47782:SF1">
    <property type="entry name" value="PYRIMIDINE PATHWAY REGULATORY PROTEIN 1"/>
    <property type="match status" value="1"/>
</dbReference>
<accession>A0ABR1PLC5</accession>
<gene>
    <name evidence="9" type="ORF">SLS63_001646</name>
</gene>
<evidence type="ECO:0000256" key="3">
    <source>
        <dbReference type="ARBA" id="ARBA00022833"/>
    </source>
</evidence>
<keyword evidence="2" id="KW-0479">Metal-binding</keyword>
<evidence type="ECO:0000256" key="8">
    <source>
        <dbReference type="SAM" id="MobiDB-lite"/>
    </source>
</evidence>
<feature type="region of interest" description="Disordered" evidence="8">
    <location>
        <begin position="26"/>
        <end position="50"/>
    </location>
</feature>
<comment type="subcellular location">
    <subcellularLocation>
        <location evidence="1">Nucleus</location>
    </subcellularLocation>
</comment>
<evidence type="ECO:0000256" key="2">
    <source>
        <dbReference type="ARBA" id="ARBA00022723"/>
    </source>
</evidence>
<sequence>MSSYVNSLETRVKWLESLLREKVPGITLDSPNDGAAGLPSPDQGSSETQGSLRNISEQIGLLSIAPGTDLRYVGPSSGLFFTRYVLAGLAKQVRIEKPIADASDQRAEVPADLLVVQPKDLPSDQRQARWVSQAYFDIVHPQYPFLHEPTHLETIRKIYDGEEFPLDLNDRDLSPAQNDCTARQPTSPPTEMSSAIHLFKVARFKSEVKCVLYCVDRNFPPYTRLAVTDAVGWKADILNRLGEWRREIPKHPKGSPHHHMNLLCDIKYHELVMLVLRPNPRLQQPDRQSLSQCFSSAMDCCKLYHQLYVTKALHYGWMSVHSLFLCVMVMFYCVWTPQGVADDANVDCLMRALKASSDVLSAMGEYWPEATRSRDMLDRVSAATIRRFVTKSKQGNRDHAAVDPHSSLDPVQNGNPGMSSDWAGISQASEPLAPTVLDSRADISDPFLNNYGVHDDAFMPADVFHFFLGNGMDIETGYGASGDQNRDEIDEIMYGLFGDSIGGEQAA</sequence>
<evidence type="ECO:0000256" key="7">
    <source>
        <dbReference type="ARBA" id="ARBA00023242"/>
    </source>
</evidence>
<dbReference type="EMBL" id="JAKNSF020000004">
    <property type="protein sequence ID" value="KAK7739304.1"/>
    <property type="molecule type" value="Genomic_DNA"/>
</dbReference>
<keyword evidence="3" id="KW-0862">Zinc</keyword>
<evidence type="ECO:0000256" key="4">
    <source>
        <dbReference type="ARBA" id="ARBA00023015"/>
    </source>
</evidence>
<dbReference type="Proteomes" id="UP001430848">
    <property type="component" value="Unassembled WGS sequence"/>
</dbReference>
<comment type="caution">
    <text evidence="9">The sequence shown here is derived from an EMBL/GenBank/DDBJ whole genome shotgun (WGS) entry which is preliminary data.</text>
</comment>
<keyword evidence="5" id="KW-0238">DNA-binding</keyword>
<evidence type="ECO:0000313" key="10">
    <source>
        <dbReference type="Proteomes" id="UP001430848"/>
    </source>
</evidence>
<evidence type="ECO:0000256" key="6">
    <source>
        <dbReference type="ARBA" id="ARBA00023163"/>
    </source>
</evidence>
<evidence type="ECO:0000256" key="1">
    <source>
        <dbReference type="ARBA" id="ARBA00004123"/>
    </source>
</evidence>
<keyword evidence="6" id="KW-0804">Transcription</keyword>
<keyword evidence="7" id="KW-0539">Nucleus</keyword>
<organism evidence="9 10">
    <name type="scientific">Diaporthe eres</name>
    <name type="common">Phomopsis oblonga</name>
    <dbReference type="NCBI Taxonomy" id="83184"/>
    <lineage>
        <taxon>Eukaryota</taxon>
        <taxon>Fungi</taxon>
        <taxon>Dikarya</taxon>
        <taxon>Ascomycota</taxon>
        <taxon>Pezizomycotina</taxon>
        <taxon>Sordariomycetes</taxon>
        <taxon>Sordariomycetidae</taxon>
        <taxon>Diaporthales</taxon>
        <taxon>Diaporthaceae</taxon>
        <taxon>Diaporthe</taxon>
        <taxon>Diaporthe eres species complex</taxon>
    </lineage>
</organism>
<name>A0ABR1PLC5_DIAER</name>
<evidence type="ECO:0008006" key="11">
    <source>
        <dbReference type="Google" id="ProtNLM"/>
    </source>
</evidence>
<dbReference type="CDD" id="cd12148">
    <property type="entry name" value="fungal_TF_MHR"/>
    <property type="match status" value="1"/>
</dbReference>
<keyword evidence="4" id="KW-0805">Transcription regulation</keyword>